<feature type="domain" description="Thioredoxin" evidence="6">
    <location>
        <begin position="36"/>
        <end position="176"/>
    </location>
</feature>
<dbReference type="InterPro" id="IPR036249">
    <property type="entry name" value="Thioredoxin-like_sf"/>
</dbReference>
<dbReference type="EMBL" id="CP042345">
    <property type="protein sequence ID" value="QEA15183.1"/>
    <property type="molecule type" value="Genomic_DNA"/>
</dbReference>
<dbReference type="InterPro" id="IPR013740">
    <property type="entry name" value="Redoxin"/>
</dbReference>
<dbReference type="KEGG" id="ngf:FRF71_02970"/>
<comment type="similarity">
    <text evidence="2">Belongs to the thioredoxin family. DsbE subfamily.</text>
</comment>
<evidence type="ECO:0000256" key="5">
    <source>
        <dbReference type="ARBA" id="ARBA00023284"/>
    </source>
</evidence>
<keyword evidence="3" id="KW-0201">Cytochrome c-type biogenesis</keyword>
<dbReference type="GO" id="GO:0017004">
    <property type="term" value="P:cytochrome complex assembly"/>
    <property type="evidence" value="ECO:0007669"/>
    <property type="project" value="UniProtKB-KW"/>
</dbReference>
<keyword evidence="4" id="KW-1015">Disulfide bond</keyword>
<dbReference type="PANTHER" id="PTHR42852:SF6">
    <property type="entry name" value="THIOL:DISULFIDE INTERCHANGE PROTEIN DSBE"/>
    <property type="match status" value="1"/>
</dbReference>
<name>A0A5B8S1I3_9SPHN</name>
<evidence type="ECO:0000256" key="3">
    <source>
        <dbReference type="ARBA" id="ARBA00022748"/>
    </source>
</evidence>
<evidence type="ECO:0000256" key="2">
    <source>
        <dbReference type="ARBA" id="ARBA00007758"/>
    </source>
</evidence>
<comment type="subcellular location">
    <subcellularLocation>
        <location evidence="1">Cell envelope</location>
    </subcellularLocation>
</comment>
<dbReference type="SUPFAM" id="SSF52833">
    <property type="entry name" value="Thioredoxin-like"/>
    <property type="match status" value="1"/>
</dbReference>
<reference evidence="7 8" key="1">
    <citation type="journal article" date="2013" name="J. Microbiol. Biotechnol.">
        <title>Novosphingobium ginsenosidimutans sp. nov., with the ability to convert ginsenoside.</title>
        <authorList>
            <person name="Kim J.K."/>
            <person name="He D."/>
            <person name="Liu Q.M."/>
            <person name="Park H.Y."/>
            <person name="Jung M.S."/>
            <person name="Yoon M.H."/>
            <person name="Kim S.C."/>
            <person name="Im W.T."/>
        </authorList>
    </citation>
    <scope>NUCLEOTIDE SEQUENCE [LARGE SCALE GENOMIC DNA]</scope>
    <source>
        <strain evidence="7 8">FW-6</strain>
    </source>
</reference>
<evidence type="ECO:0000256" key="1">
    <source>
        <dbReference type="ARBA" id="ARBA00004196"/>
    </source>
</evidence>
<dbReference type="GO" id="GO:0030288">
    <property type="term" value="C:outer membrane-bounded periplasmic space"/>
    <property type="evidence" value="ECO:0007669"/>
    <property type="project" value="InterPro"/>
</dbReference>
<dbReference type="InterPro" id="IPR017937">
    <property type="entry name" value="Thioredoxin_CS"/>
</dbReference>
<organism evidence="7 8">
    <name type="scientific">Novosphingobium ginsenosidimutans</name>
    <dbReference type="NCBI Taxonomy" id="1176536"/>
    <lineage>
        <taxon>Bacteria</taxon>
        <taxon>Pseudomonadati</taxon>
        <taxon>Pseudomonadota</taxon>
        <taxon>Alphaproteobacteria</taxon>
        <taxon>Sphingomonadales</taxon>
        <taxon>Sphingomonadaceae</taxon>
        <taxon>Novosphingobium</taxon>
    </lineage>
</organism>
<dbReference type="PANTHER" id="PTHR42852">
    <property type="entry name" value="THIOL:DISULFIDE INTERCHANGE PROTEIN DSBE"/>
    <property type="match status" value="1"/>
</dbReference>
<dbReference type="Gene3D" id="3.40.30.10">
    <property type="entry name" value="Glutaredoxin"/>
    <property type="match status" value="1"/>
</dbReference>
<sequence length="176" mass="18536">MSRKLILWLPFALTAALFVAFLAGLSNSPEKVIASQMVGQPLPDFVAAPAFPDQPGAASASFRDGRPRLLNVFASWCVPCVQEIPMLMQLKAAGAEVVGIAVHDNSADLTRFLASNGNPYTAIGLDENGKAQIALGSAGVPETFVVDGKGTIIYQHIGVVTDADKEKLLAMLGVTR</sequence>
<proteinExistence type="inferred from homology"/>
<keyword evidence="8" id="KW-1185">Reference proteome</keyword>
<dbReference type="InterPro" id="IPR050553">
    <property type="entry name" value="Thioredoxin_ResA/DsbE_sf"/>
</dbReference>
<dbReference type="Pfam" id="PF08534">
    <property type="entry name" value="Redoxin"/>
    <property type="match status" value="1"/>
</dbReference>
<dbReference type="PROSITE" id="PS51352">
    <property type="entry name" value="THIOREDOXIN_2"/>
    <property type="match status" value="1"/>
</dbReference>
<evidence type="ECO:0000259" key="6">
    <source>
        <dbReference type="PROSITE" id="PS51352"/>
    </source>
</evidence>
<protein>
    <submittedName>
        <fullName evidence="7">DsbE family thiol:disulfide interchange protein</fullName>
    </submittedName>
</protein>
<dbReference type="Proteomes" id="UP000321172">
    <property type="component" value="Chromosome"/>
</dbReference>
<evidence type="ECO:0000313" key="7">
    <source>
        <dbReference type="EMBL" id="QEA15183.1"/>
    </source>
</evidence>
<dbReference type="GO" id="GO:0015036">
    <property type="term" value="F:disulfide oxidoreductase activity"/>
    <property type="evidence" value="ECO:0007669"/>
    <property type="project" value="InterPro"/>
</dbReference>
<accession>A0A5B8S1I3</accession>
<gene>
    <name evidence="7" type="ORF">FRF71_02970</name>
</gene>
<keyword evidence="5" id="KW-0676">Redox-active center</keyword>
<dbReference type="InterPro" id="IPR013766">
    <property type="entry name" value="Thioredoxin_domain"/>
</dbReference>
<dbReference type="InterPro" id="IPR004799">
    <property type="entry name" value="Periplasmic_diS_OxRdtase_DsbE"/>
</dbReference>
<dbReference type="PROSITE" id="PS00194">
    <property type="entry name" value="THIOREDOXIN_1"/>
    <property type="match status" value="1"/>
</dbReference>
<dbReference type="AlphaFoldDB" id="A0A5B8S1I3"/>
<dbReference type="NCBIfam" id="TIGR00385">
    <property type="entry name" value="dsbE"/>
    <property type="match status" value="1"/>
</dbReference>
<dbReference type="OrthoDB" id="9799347at2"/>
<evidence type="ECO:0000313" key="8">
    <source>
        <dbReference type="Proteomes" id="UP000321172"/>
    </source>
</evidence>
<evidence type="ECO:0000256" key="4">
    <source>
        <dbReference type="ARBA" id="ARBA00023157"/>
    </source>
</evidence>